<comment type="similarity">
    <text evidence="1">Belongs to the COQ10 family.</text>
</comment>
<dbReference type="OMA" id="QLHAAMM"/>
<dbReference type="CDD" id="cd07813">
    <property type="entry name" value="COQ10p_like"/>
    <property type="match status" value="1"/>
</dbReference>
<dbReference type="OrthoDB" id="292693at2759"/>
<protein>
    <recommendedName>
        <fullName evidence="4">Coenzyme Q-binding protein COQ10 START domain-containing protein</fullName>
    </recommendedName>
</protein>
<proteinExistence type="inferred from homology"/>
<reference evidence="6" key="1">
    <citation type="journal article" date="2015" name="BMC Genomics">
        <title>Genomic and transcriptomic analysis of the endophytic fungus Pestalotiopsis fici reveals its lifestyle and high potential for synthesis of natural products.</title>
        <authorList>
            <person name="Wang X."/>
            <person name="Zhang X."/>
            <person name="Liu L."/>
            <person name="Xiang M."/>
            <person name="Wang W."/>
            <person name="Sun X."/>
            <person name="Che Y."/>
            <person name="Guo L."/>
            <person name="Liu G."/>
            <person name="Guo L."/>
            <person name="Wang C."/>
            <person name="Yin W.B."/>
            <person name="Stadler M."/>
            <person name="Zhang X."/>
            <person name="Liu X."/>
        </authorList>
    </citation>
    <scope>NUCLEOTIDE SEQUENCE [LARGE SCALE GENOMIC DNA]</scope>
    <source>
        <strain evidence="6">W106-1 / CGMCC3.15140</strain>
    </source>
</reference>
<dbReference type="InterPro" id="IPR005031">
    <property type="entry name" value="COQ10_START"/>
</dbReference>
<evidence type="ECO:0000259" key="4">
    <source>
        <dbReference type="Pfam" id="PF03364"/>
    </source>
</evidence>
<feature type="domain" description="Coenzyme Q-binding protein COQ10 START" evidence="4">
    <location>
        <begin position="157"/>
        <end position="227"/>
    </location>
</feature>
<dbReference type="KEGG" id="pfy:PFICI_07896"/>
<evidence type="ECO:0000313" key="6">
    <source>
        <dbReference type="Proteomes" id="UP000030651"/>
    </source>
</evidence>
<name>W3X4Q2_PESFW</name>
<dbReference type="InterPro" id="IPR044996">
    <property type="entry name" value="COQ10-like"/>
</dbReference>
<dbReference type="STRING" id="1229662.W3X4Q2"/>
<feature type="domain" description="Coenzyme Q-binding protein COQ10 START" evidence="4">
    <location>
        <begin position="48"/>
        <end position="117"/>
    </location>
</feature>
<dbReference type="InterPro" id="IPR023393">
    <property type="entry name" value="START-like_dom_sf"/>
</dbReference>
<dbReference type="GeneID" id="19272909"/>
<dbReference type="Gene3D" id="3.30.530.20">
    <property type="match status" value="1"/>
</dbReference>
<dbReference type="RefSeq" id="XP_007834668.1">
    <property type="nucleotide sequence ID" value="XM_007836477.1"/>
</dbReference>
<evidence type="ECO:0000313" key="5">
    <source>
        <dbReference type="EMBL" id="ETS80367.1"/>
    </source>
</evidence>
<organism evidence="5 6">
    <name type="scientific">Pestalotiopsis fici (strain W106-1 / CGMCC3.15140)</name>
    <dbReference type="NCBI Taxonomy" id="1229662"/>
    <lineage>
        <taxon>Eukaryota</taxon>
        <taxon>Fungi</taxon>
        <taxon>Dikarya</taxon>
        <taxon>Ascomycota</taxon>
        <taxon>Pezizomycotina</taxon>
        <taxon>Sordariomycetes</taxon>
        <taxon>Xylariomycetidae</taxon>
        <taxon>Amphisphaeriales</taxon>
        <taxon>Sporocadaceae</taxon>
        <taxon>Pestalotiopsis</taxon>
    </lineage>
</organism>
<dbReference type="PANTHER" id="PTHR12901:SF10">
    <property type="entry name" value="COENZYME Q-BINDING PROTEIN COQ10, MITOCHONDRIAL"/>
    <property type="match status" value="1"/>
</dbReference>
<sequence length="241" mass="26304">MATKTVFRLAPRATLRSPYTPQPLCQCRTFFSLPSNEPQTVTAHRTLPYAAGPLYELIADVDAYSRFLPYCETSRVTSWTEHPDPRTGRRYPTAGTLTAGWSGLSETYSSRVFCVPELGIVEAISGNAVSSIPPATLLRYGLRDPGPGRSSGSVGQEGTFSSLVTRWTVRPLERKTTGHGLGHGQGPSEEWSQVDLSIRFQFVNPLFAAVSSAVADKVAPIMVEAFEKEARRALGRTPGRQ</sequence>
<dbReference type="GO" id="GO:0048039">
    <property type="term" value="F:ubiquinone binding"/>
    <property type="evidence" value="ECO:0007669"/>
    <property type="project" value="InterPro"/>
</dbReference>
<comment type="subunit">
    <text evidence="2">Interacts with coenzyme Q.</text>
</comment>
<dbReference type="FunCoup" id="W3X4Q2">
    <property type="interactions" value="132"/>
</dbReference>
<dbReference type="GO" id="GO:0005739">
    <property type="term" value="C:mitochondrion"/>
    <property type="evidence" value="ECO:0007669"/>
    <property type="project" value="TreeGrafter"/>
</dbReference>
<dbReference type="Pfam" id="PF03364">
    <property type="entry name" value="Polyketide_cyc"/>
    <property type="match status" value="2"/>
</dbReference>
<dbReference type="AlphaFoldDB" id="W3X4Q2"/>
<dbReference type="Proteomes" id="UP000030651">
    <property type="component" value="Unassembled WGS sequence"/>
</dbReference>
<keyword evidence="6" id="KW-1185">Reference proteome</keyword>
<evidence type="ECO:0000256" key="3">
    <source>
        <dbReference type="ARBA" id="ARBA00024947"/>
    </source>
</evidence>
<dbReference type="eggNOG" id="KOG3177">
    <property type="taxonomic scope" value="Eukaryota"/>
</dbReference>
<dbReference type="HOGENOM" id="CLU_079653_1_1_1"/>
<comment type="function">
    <text evidence="3">Required for the function of coenzyme Q in the respiratory chain. May serve as a chaperone or may be involved in the transport of Q6 from its site of synthesis to the catalytic sites of the respiratory complexes.</text>
</comment>
<accession>W3X4Q2</accession>
<dbReference type="SUPFAM" id="SSF55961">
    <property type="entry name" value="Bet v1-like"/>
    <property type="match status" value="1"/>
</dbReference>
<dbReference type="GO" id="GO:0045333">
    <property type="term" value="P:cellular respiration"/>
    <property type="evidence" value="ECO:0007669"/>
    <property type="project" value="InterPro"/>
</dbReference>
<evidence type="ECO:0000256" key="2">
    <source>
        <dbReference type="ARBA" id="ARBA00011814"/>
    </source>
</evidence>
<dbReference type="InParanoid" id="W3X4Q2"/>
<dbReference type="PANTHER" id="PTHR12901">
    <property type="entry name" value="SPERM PROTEIN HOMOLOG"/>
    <property type="match status" value="1"/>
</dbReference>
<gene>
    <name evidence="5" type="ORF">PFICI_07896</name>
</gene>
<dbReference type="EMBL" id="KI912113">
    <property type="protein sequence ID" value="ETS80367.1"/>
    <property type="molecule type" value="Genomic_DNA"/>
</dbReference>
<evidence type="ECO:0000256" key="1">
    <source>
        <dbReference type="ARBA" id="ARBA00006885"/>
    </source>
</evidence>